<dbReference type="InterPro" id="IPR021116">
    <property type="entry name" value="Calcitonin/adrenomedullin"/>
</dbReference>
<gene>
    <name evidence="8" type="ORF">JD844_021768</name>
</gene>
<evidence type="ECO:0000256" key="2">
    <source>
        <dbReference type="ARBA" id="ARBA00010575"/>
    </source>
</evidence>
<evidence type="ECO:0000256" key="5">
    <source>
        <dbReference type="ARBA" id="ARBA00023157"/>
    </source>
</evidence>
<dbReference type="PANTHER" id="PTHR23414:SF3">
    <property type="entry name" value="PRO-ADRENOMEDULLIN"/>
    <property type="match status" value="1"/>
</dbReference>
<protein>
    <recommendedName>
        <fullName evidence="10">Adrenomedullin</fullName>
    </recommendedName>
</protein>
<evidence type="ECO:0008006" key="10">
    <source>
        <dbReference type="Google" id="ProtNLM"/>
    </source>
</evidence>
<name>A0ABQ7SUX3_PHRPL</name>
<feature type="chain" id="PRO_5045907628" description="Adrenomedullin" evidence="7">
    <location>
        <begin position="23"/>
        <end position="202"/>
    </location>
</feature>
<evidence type="ECO:0000256" key="4">
    <source>
        <dbReference type="ARBA" id="ARBA00022729"/>
    </source>
</evidence>
<evidence type="ECO:0000256" key="7">
    <source>
        <dbReference type="SAM" id="SignalP"/>
    </source>
</evidence>
<sequence>MRAPLPLALLYLGSLSFLGLEAARLDFASDAHRKWTKGEPQPRRARRELPPTLGAAGGSSASEAALLPPSWPPFVGPEETPVPQASQEEKEEEEEKEEVHLRVKRYRQAPHALGQLHGVRTGCRLGTCNTANLAHKIFHLTDKDKDSTAPANKLSAHGYGRRKRRRRRRRRRRELQGSPGTPMPLGQEPLDPFPQQRRRRRR</sequence>
<feature type="compositionally biased region" description="Low complexity" evidence="6">
    <location>
        <begin position="50"/>
        <end position="68"/>
    </location>
</feature>
<organism evidence="8 9">
    <name type="scientific">Phrynosoma platyrhinos</name>
    <name type="common">Desert horned lizard</name>
    <dbReference type="NCBI Taxonomy" id="52577"/>
    <lineage>
        <taxon>Eukaryota</taxon>
        <taxon>Metazoa</taxon>
        <taxon>Chordata</taxon>
        <taxon>Craniata</taxon>
        <taxon>Vertebrata</taxon>
        <taxon>Euteleostomi</taxon>
        <taxon>Lepidosauria</taxon>
        <taxon>Squamata</taxon>
        <taxon>Bifurcata</taxon>
        <taxon>Unidentata</taxon>
        <taxon>Episquamata</taxon>
        <taxon>Toxicofera</taxon>
        <taxon>Iguania</taxon>
        <taxon>Phrynosomatidae</taxon>
        <taxon>Phrynosomatinae</taxon>
        <taxon>Phrynosoma</taxon>
    </lineage>
</organism>
<proteinExistence type="inferred from homology"/>
<feature type="compositionally biased region" description="Basic residues" evidence="6">
    <location>
        <begin position="159"/>
        <end position="173"/>
    </location>
</feature>
<comment type="similarity">
    <text evidence="2">Belongs to the adrenomedullin family.</text>
</comment>
<evidence type="ECO:0000313" key="9">
    <source>
        <dbReference type="Proteomes" id="UP000826234"/>
    </source>
</evidence>
<comment type="caution">
    <text evidence="8">The sequence shown here is derived from an EMBL/GenBank/DDBJ whole genome shotgun (WGS) entry which is preliminary data.</text>
</comment>
<evidence type="ECO:0000256" key="6">
    <source>
        <dbReference type="SAM" id="MobiDB-lite"/>
    </source>
</evidence>
<feature type="compositionally biased region" description="Basic and acidic residues" evidence="6">
    <location>
        <begin position="32"/>
        <end position="42"/>
    </location>
</feature>
<keyword evidence="4 7" id="KW-0732">Signal</keyword>
<evidence type="ECO:0000256" key="3">
    <source>
        <dbReference type="ARBA" id="ARBA00022525"/>
    </source>
</evidence>
<keyword evidence="9" id="KW-1185">Reference proteome</keyword>
<dbReference type="Proteomes" id="UP000826234">
    <property type="component" value="Unassembled WGS sequence"/>
</dbReference>
<accession>A0ABQ7SUX3</accession>
<dbReference type="PANTHER" id="PTHR23414">
    <property type="entry name" value="ADRENOMEDULLIN, ADM"/>
    <property type="match status" value="1"/>
</dbReference>
<keyword evidence="5" id="KW-1015">Disulfide bond</keyword>
<reference evidence="8 9" key="1">
    <citation type="journal article" date="2022" name="Gigascience">
        <title>A chromosome-level genome assembly and annotation of the desert horned lizard, Phrynosoma platyrhinos, provides insight into chromosomal rearrangements among reptiles.</title>
        <authorList>
            <person name="Koochekian N."/>
            <person name="Ascanio A."/>
            <person name="Farleigh K."/>
            <person name="Card D.C."/>
            <person name="Schield D.R."/>
            <person name="Castoe T.A."/>
            <person name="Jezkova T."/>
        </authorList>
    </citation>
    <scope>NUCLEOTIDE SEQUENCE [LARGE SCALE GENOMIC DNA]</scope>
    <source>
        <strain evidence="8">NK-2021</strain>
    </source>
</reference>
<feature type="signal peptide" evidence="7">
    <location>
        <begin position="1"/>
        <end position="22"/>
    </location>
</feature>
<feature type="region of interest" description="Disordered" evidence="6">
    <location>
        <begin position="32"/>
        <end position="99"/>
    </location>
</feature>
<evidence type="ECO:0000256" key="1">
    <source>
        <dbReference type="ARBA" id="ARBA00004613"/>
    </source>
</evidence>
<dbReference type="InterPro" id="IPR051665">
    <property type="entry name" value="Adrenomedullin-reg_peptide"/>
</dbReference>
<dbReference type="EMBL" id="JAIPUX010003289">
    <property type="protein sequence ID" value="KAH0620888.1"/>
    <property type="molecule type" value="Genomic_DNA"/>
</dbReference>
<keyword evidence="3" id="KW-0964">Secreted</keyword>
<dbReference type="Pfam" id="PF00214">
    <property type="entry name" value="Calc_CGRP_IAPP"/>
    <property type="match status" value="1"/>
</dbReference>
<feature type="region of interest" description="Disordered" evidence="6">
    <location>
        <begin position="144"/>
        <end position="202"/>
    </location>
</feature>
<comment type="subcellular location">
    <subcellularLocation>
        <location evidence="1">Secreted</location>
    </subcellularLocation>
</comment>
<evidence type="ECO:0000313" key="8">
    <source>
        <dbReference type="EMBL" id="KAH0620888.1"/>
    </source>
</evidence>